<keyword evidence="3" id="KW-1185">Reference proteome</keyword>
<dbReference type="AlphaFoldDB" id="A0A2I0L7J0"/>
<organism evidence="2 3">
    <name type="scientific">Punica granatum</name>
    <name type="common">Pomegranate</name>
    <dbReference type="NCBI Taxonomy" id="22663"/>
    <lineage>
        <taxon>Eukaryota</taxon>
        <taxon>Viridiplantae</taxon>
        <taxon>Streptophyta</taxon>
        <taxon>Embryophyta</taxon>
        <taxon>Tracheophyta</taxon>
        <taxon>Spermatophyta</taxon>
        <taxon>Magnoliopsida</taxon>
        <taxon>eudicotyledons</taxon>
        <taxon>Gunneridae</taxon>
        <taxon>Pentapetalae</taxon>
        <taxon>rosids</taxon>
        <taxon>malvids</taxon>
        <taxon>Myrtales</taxon>
        <taxon>Lythraceae</taxon>
        <taxon>Punica</taxon>
    </lineage>
</organism>
<dbReference type="PANTHER" id="PTHR47149">
    <property type="entry name" value="F-BOX PROTEIN RMF"/>
    <property type="match status" value="1"/>
</dbReference>
<dbReference type="Gene3D" id="1.20.1280.50">
    <property type="match status" value="1"/>
</dbReference>
<comment type="caution">
    <text evidence="2">The sequence shown here is derived from an EMBL/GenBank/DDBJ whole genome shotgun (WGS) entry which is preliminary data.</text>
</comment>
<protein>
    <recommendedName>
        <fullName evidence="1">F-box domain-containing protein</fullName>
    </recommendedName>
</protein>
<dbReference type="Proteomes" id="UP000233551">
    <property type="component" value="Unassembled WGS sequence"/>
</dbReference>
<dbReference type="SUPFAM" id="SSF81383">
    <property type="entry name" value="F-box domain"/>
    <property type="match status" value="1"/>
</dbReference>
<accession>A0A2I0L7J0</accession>
<dbReference type="InterPro" id="IPR036047">
    <property type="entry name" value="F-box-like_dom_sf"/>
</dbReference>
<evidence type="ECO:0000313" key="2">
    <source>
        <dbReference type="EMBL" id="PKI76679.1"/>
    </source>
</evidence>
<dbReference type="STRING" id="22663.A0A2I0L7J0"/>
<proteinExistence type="predicted"/>
<evidence type="ECO:0000313" key="3">
    <source>
        <dbReference type="Proteomes" id="UP000233551"/>
    </source>
</evidence>
<dbReference type="InterPro" id="IPR001810">
    <property type="entry name" value="F-box_dom"/>
</dbReference>
<dbReference type="PANTHER" id="PTHR47149:SF1">
    <property type="entry name" value="F-BOX PROTEIN RMF"/>
    <property type="match status" value="1"/>
</dbReference>
<dbReference type="EMBL" id="PGOL01000111">
    <property type="protein sequence ID" value="PKI76679.1"/>
    <property type="molecule type" value="Genomic_DNA"/>
</dbReference>
<dbReference type="GO" id="GO:0005634">
    <property type="term" value="C:nucleus"/>
    <property type="evidence" value="ECO:0007669"/>
    <property type="project" value="TreeGrafter"/>
</dbReference>
<dbReference type="GO" id="GO:0061458">
    <property type="term" value="P:reproductive system development"/>
    <property type="evidence" value="ECO:0007669"/>
    <property type="project" value="TreeGrafter"/>
</dbReference>
<reference evidence="2 3" key="1">
    <citation type="submission" date="2017-11" db="EMBL/GenBank/DDBJ databases">
        <title>De-novo sequencing of pomegranate (Punica granatum L.) genome.</title>
        <authorList>
            <person name="Akparov Z."/>
            <person name="Amiraslanov A."/>
            <person name="Hajiyeva S."/>
            <person name="Abbasov M."/>
            <person name="Kaur K."/>
            <person name="Hamwieh A."/>
            <person name="Solovyev V."/>
            <person name="Salamov A."/>
            <person name="Braich B."/>
            <person name="Kosarev P."/>
            <person name="Mahmoud A."/>
            <person name="Hajiyev E."/>
            <person name="Babayeva S."/>
            <person name="Izzatullayeva V."/>
            <person name="Mammadov A."/>
            <person name="Mammadov A."/>
            <person name="Sharifova S."/>
            <person name="Ojaghi J."/>
            <person name="Eynullazada K."/>
            <person name="Bayramov B."/>
            <person name="Abdulazimova A."/>
            <person name="Shahmuradov I."/>
        </authorList>
    </citation>
    <scope>NUCLEOTIDE SEQUENCE [LARGE SCALE GENOMIC DNA]</scope>
    <source>
        <strain evidence="3">cv. AG2017</strain>
        <tissue evidence="2">Leaf</tissue>
    </source>
</reference>
<gene>
    <name evidence="2" type="ORF">CRG98_002988</name>
</gene>
<sequence>MGKRLRRERSVCTCSSISPHEDVWTAIARFLDGRSLLMLATTSKWFYHLVMDESIWKFACLRDLQVPEPKNTSFKWIQLYSSAFDGSHSYAFRQQEKHIDWLRIGAFSFDSPLALLTEKLATSVRIPKEENLDKMLDSHGSFVLKNIKTGIWIAGTMQILDARHIELFLNKGYQEVTWEYQVIGSHDIRKTIFDLTSWVGKPKDWQPKAMIAFHAVAVNTNLQKNDAGVDGEIVSIRISQQLL</sequence>
<name>A0A2I0L7J0_PUNGR</name>
<dbReference type="Pfam" id="PF12937">
    <property type="entry name" value="F-box-like"/>
    <property type="match status" value="1"/>
</dbReference>
<evidence type="ECO:0000259" key="1">
    <source>
        <dbReference type="Pfam" id="PF12937"/>
    </source>
</evidence>
<feature type="domain" description="F-box" evidence="1">
    <location>
        <begin position="22"/>
        <end position="62"/>
    </location>
</feature>